<organism evidence="2 3">
    <name type="scientific">Salipiger pallidus</name>
    <dbReference type="NCBI Taxonomy" id="1775170"/>
    <lineage>
        <taxon>Bacteria</taxon>
        <taxon>Pseudomonadati</taxon>
        <taxon>Pseudomonadota</taxon>
        <taxon>Alphaproteobacteria</taxon>
        <taxon>Rhodobacterales</taxon>
        <taxon>Roseobacteraceae</taxon>
        <taxon>Salipiger</taxon>
    </lineage>
</organism>
<reference evidence="2" key="2">
    <citation type="submission" date="2020-09" db="EMBL/GenBank/DDBJ databases">
        <authorList>
            <person name="Sun Q."/>
            <person name="Zhou Y."/>
        </authorList>
    </citation>
    <scope>NUCLEOTIDE SEQUENCE</scope>
    <source>
        <strain evidence="2">CGMCC 1.15762</strain>
    </source>
</reference>
<proteinExistence type="predicted"/>
<keyword evidence="1" id="KW-0472">Membrane</keyword>
<name>A0A8J3EDI9_9RHOB</name>
<dbReference type="Proteomes" id="UP000617145">
    <property type="component" value="Unassembled WGS sequence"/>
</dbReference>
<dbReference type="EMBL" id="BMJV01000001">
    <property type="protein sequence ID" value="GGG60004.1"/>
    <property type="molecule type" value="Genomic_DNA"/>
</dbReference>
<keyword evidence="1" id="KW-0812">Transmembrane</keyword>
<accession>A0A8J3EDI9</accession>
<comment type="caution">
    <text evidence="2">The sequence shown here is derived from an EMBL/GenBank/DDBJ whole genome shotgun (WGS) entry which is preliminary data.</text>
</comment>
<gene>
    <name evidence="2" type="ORF">GCM10011415_02420</name>
</gene>
<keyword evidence="3" id="KW-1185">Reference proteome</keyword>
<protein>
    <submittedName>
        <fullName evidence="2">Uncharacterized protein</fullName>
    </submittedName>
</protein>
<sequence length="162" mass="18484">MLSIFLWSSVSPTPTYHTYLSALAAVGFGALLAFTYTLILNKRVSKREVLLEFSSDLREVLDLCEACWLGKWDDQGKIHELKSAEHKLASRLAATAEYREVMAKLLGKRFSEFDNLDVKLFTRATGGKFQTKDMEASPETFREICHIIFKIEAILRHTRCGY</sequence>
<reference evidence="2" key="1">
    <citation type="journal article" date="2014" name="Int. J. Syst. Evol. Microbiol.">
        <title>Complete genome sequence of Corynebacterium casei LMG S-19264T (=DSM 44701T), isolated from a smear-ripened cheese.</title>
        <authorList>
            <consortium name="US DOE Joint Genome Institute (JGI-PGF)"/>
            <person name="Walter F."/>
            <person name="Albersmeier A."/>
            <person name="Kalinowski J."/>
            <person name="Ruckert C."/>
        </authorList>
    </citation>
    <scope>NUCLEOTIDE SEQUENCE</scope>
    <source>
        <strain evidence="2">CGMCC 1.15762</strain>
    </source>
</reference>
<dbReference type="AlphaFoldDB" id="A0A8J3EDI9"/>
<keyword evidence="1" id="KW-1133">Transmembrane helix</keyword>
<evidence type="ECO:0000313" key="2">
    <source>
        <dbReference type="EMBL" id="GGG60004.1"/>
    </source>
</evidence>
<feature type="transmembrane region" description="Helical" evidence="1">
    <location>
        <begin position="20"/>
        <end position="40"/>
    </location>
</feature>
<evidence type="ECO:0000313" key="3">
    <source>
        <dbReference type="Proteomes" id="UP000617145"/>
    </source>
</evidence>
<evidence type="ECO:0000256" key="1">
    <source>
        <dbReference type="SAM" id="Phobius"/>
    </source>
</evidence>